<dbReference type="AlphaFoldDB" id="A0A409YJY0"/>
<dbReference type="Proteomes" id="UP000284842">
    <property type="component" value="Unassembled WGS sequence"/>
</dbReference>
<keyword evidence="2" id="KW-1185">Reference proteome</keyword>
<dbReference type="InParanoid" id="A0A409YJY0"/>
<name>A0A409YJY0_9AGAR</name>
<accession>A0A409YJY0</accession>
<comment type="caution">
    <text evidence="1">The sequence shown here is derived from an EMBL/GenBank/DDBJ whole genome shotgun (WGS) entry which is preliminary data.</text>
</comment>
<proteinExistence type="predicted"/>
<organism evidence="1 2">
    <name type="scientific">Panaeolus cyanescens</name>
    <dbReference type="NCBI Taxonomy" id="181874"/>
    <lineage>
        <taxon>Eukaryota</taxon>
        <taxon>Fungi</taxon>
        <taxon>Dikarya</taxon>
        <taxon>Basidiomycota</taxon>
        <taxon>Agaricomycotina</taxon>
        <taxon>Agaricomycetes</taxon>
        <taxon>Agaricomycetidae</taxon>
        <taxon>Agaricales</taxon>
        <taxon>Agaricineae</taxon>
        <taxon>Galeropsidaceae</taxon>
        <taxon>Panaeolus</taxon>
    </lineage>
</organism>
<evidence type="ECO:0000313" key="2">
    <source>
        <dbReference type="Proteomes" id="UP000284842"/>
    </source>
</evidence>
<evidence type="ECO:0000313" key="1">
    <source>
        <dbReference type="EMBL" id="PPR03326.1"/>
    </source>
</evidence>
<sequence>MVDCYRCYYNVQLTSSGGQPPDTTQAQRGVDALYNTCRAQGNTIPVSVDGFTLPGQDVNRDTVDRGSAPGGIASTSVAPRPTPQSRSTITVVVDPTAISTVAPNPTTNASNTGRARSLQSLSWESLTVLVSLVSIVAIAL</sequence>
<dbReference type="EMBL" id="NHTK01001074">
    <property type="protein sequence ID" value="PPR03326.1"/>
    <property type="molecule type" value="Genomic_DNA"/>
</dbReference>
<gene>
    <name evidence="1" type="ORF">CVT24_012602</name>
</gene>
<protein>
    <submittedName>
        <fullName evidence="1">Uncharacterized protein</fullName>
    </submittedName>
</protein>
<dbReference type="OrthoDB" id="10519847at2759"/>
<reference evidence="1 2" key="1">
    <citation type="journal article" date="2018" name="Evol. Lett.">
        <title>Horizontal gene cluster transfer increased hallucinogenic mushroom diversity.</title>
        <authorList>
            <person name="Reynolds H.T."/>
            <person name="Vijayakumar V."/>
            <person name="Gluck-Thaler E."/>
            <person name="Korotkin H.B."/>
            <person name="Matheny P.B."/>
            <person name="Slot J.C."/>
        </authorList>
    </citation>
    <scope>NUCLEOTIDE SEQUENCE [LARGE SCALE GENOMIC DNA]</scope>
    <source>
        <strain evidence="1 2">2629</strain>
    </source>
</reference>